<dbReference type="GO" id="GO:0044272">
    <property type="term" value="P:sulfur compound biosynthetic process"/>
    <property type="evidence" value="ECO:0007669"/>
    <property type="project" value="UniProtKB-ARBA"/>
</dbReference>
<dbReference type="Proteomes" id="UP000177376">
    <property type="component" value="Unassembled WGS sequence"/>
</dbReference>
<dbReference type="PANTHER" id="PTHR43726:SF1">
    <property type="entry name" value="BIOTIN SYNTHASE"/>
    <property type="match status" value="1"/>
</dbReference>
<evidence type="ECO:0000259" key="9">
    <source>
        <dbReference type="PROSITE" id="PS51918"/>
    </source>
</evidence>
<evidence type="ECO:0000256" key="8">
    <source>
        <dbReference type="ARBA" id="ARBA00034078"/>
    </source>
</evidence>
<dbReference type="Gene3D" id="2.30.30.140">
    <property type="match status" value="1"/>
</dbReference>
<keyword evidence="4" id="KW-0949">S-adenosyl-L-methionine</keyword>
<keyword evidence="3" id="KW-0004">4Fe-4S</keyword>
<accession>A0A1G1YLY2</accession>
<reference evidence="10 11" key="1">
    <citation type="journal article" date="2016" name="Nat. Commun.">
        <title>Thousands of microbial genomes shed light on interconnected biogeochemical processes in an aquifer system.</title>
        <authorList>
            <person name="Anantharaman K."/>
            <person name="Brown C.T."/>
            <person name="Hug L.A."/>
            <person name="Sharon I."/>
            <person name="Castelle C.J."/>
            <person name="Probst A.J."/>
            <person name="Thomas B.C."/>
            <person name="Singh A."/>
            <person name="Wilkins M.J."/>
            <person name="Karaoz U."/>
            <person name="Brodie E.L."/>
            <person name="Williams K.H."/>
            <person name="Hubbard S.S."/>
            <person name="Banfield J.F."/>
        </authorList>
    </citation>
    <scope>NUCLEOTIDE SEQUENCE [LARGE SCALE GENOMIC DNA]</scope>
</reference>
<dbReference type="InterPro" id="IPR024021">
    <property type="entry name" value="FeFe-hyd_HydE_rSAM"/>
</dbReference>
<dbReference type="Gene3D" id="3.20.20.70">
    <property type="entry name" value="Aldolase class I"/>
    <property type="match status" value="1"/>
</dbReference>
<comment type="cofactor">
    <cofactor evidence="1">
        <name>[4Fe-4S] cluster</name>
        <dbReference type="ChEBI" id="CHEBI:49883"/>
    </cofactor>
</comment>
<gene>
    <name evidence="10" type="ORF">A3A02_03320</name>
</gene>
<comment type="similarity">
    <text evidence="2">Belongs to the HupF/HypC family.</text>
</comment>
<keyword evidence="7" id="KW-0411">Iron-sulfur</keyword>
<dbReference type="GO" id="GO:0042364">
    <property type="term" value="P:water-soluble vitamin biosynthetic process"/>
    <property type="evidence" value="ECO:0007669"/>
    <property type="project" value="UniProtKB-ARBA"/>
</dbReference>
<dbReference type="SUPFAM" id="SSF159127">
    <property type="entry name" value="HupF/HypC-like"/>
    <property type="match status" value="1"/>
</dbReference>
<evidence type="ECO:0000256" key="7">
    <source>
        <dbReference type="ARBA" id="ARBA00023014"/>
    </source>
</evidence>
<feature type="domain" description="Radical SAM core" evidence="9">
    <location>
        <begin position="123"/>
        <end position="344"/>
    </location>
</feature>
<dbReference type="PROSITE" id="PS51918">
    <property type="entry name" value="RADICAL_SAM"/>
    <property type="match status" value="1"/>
</dbReference>
<dbReference type="SFLD" id="SFLDG01060">
    <property type="entry name" value="BATS_domain_containing"/>
    <property type="match status" value="1"/>
</dbReference>
<dbReference type="AlphaFoldDB" id="A0A1G1YLY2"/>
<dbReference type="SMART" id="SM00729">
    <property type="entry name" value="Elp3"/>
    <property type="match status" value="1"/>
</dbReference>
<dbReference type="SFLD" id="SFLDS00029">
    <property type="entry name" value="Radical_SAM"/>
    <property type="match status" value="1"/>
</dbReference>
<evidence type="ECO:0000256" key="2">
    <source>
        <dbReference type="ARBA" id="ARBA00006018"/>
    </source>
</evidence>
<dbReference type="SUPFAM" id="SSF102114">
    <property type="entry name" value="Radical SAM enzymes"/>
    <property type="match status" value="1"/>
</dbReference>
<dbReference type="InterPro" id="IPR058240">
    <property type="entry name" value="rSAM_sf"/>
</dbReference>
<comment type="cofactor">
    <cofactor evidence="8">
        <name>[2Fe-2S] cluster</name>
        <dbReference type="ChEBI" id="CHEBI:190135"/>
    </cofactor>
</comment>
<dbReference type="SFLD" id="SFLDG01082">
    <property type="entry name" value="B12-binding_domain_containing"/>
    <property type="match status" value="1"/>
</dbReference>
<dbReference type="InterPro" id="IPR006638">
    <property type="entry name" value="Elp3/MiaA/NifB-like_rSAM"/>
</dbReference>
<dbReference type="Pfam" id="PF06968">
    <property type="entry name" value="BATS"/>
    <property type="match status" value="1"/>
</dbReference>
<organism evidence="10 11">
    <name type="scientific">Candidatus Buchananbacteria bacterium RIFCSPLOWO2_01_FULL_39_33</name>
    <dbReference type="NCBI Taxonomy" id="1797543"/>
    <lineage>
        <taxon>Bacteria</taxon>
        <taxon>Candidatus Buchananiibacteriota</taxon>
    </lineage>
</organism>
<dbReference type="GO" id="GO:0016740">
    <property type="term" value="F:transferase activity"/>
    <property type="evidence" value="ECO:0007669"/>
    <property type="project" value="TreeGrafter"/>
</dbReference>
<dbReference type="InterPro" id="IPR013785">
    <property type="entry name" value="Aldolase_TIM"/>
</dbReference>
<sequence>MCLTIPLKIKAIKKEMAELSDGRKVSIALIKSPRVGDWILHTNGYLIKKISSNEADEINKLLNSYSVADSTKISLRLVKTFEAAARGNLKKADIKYLLDLDRPIELQALYSEANIIRKTNIKDHICIHGLVEFSNHCCNNCHYCGLRRDNKKNNLFRMGIDEIINVCDQIVNDRGYKIIVLQSGDDFWYDDDKLTALVKGIKEKCRVFLYLSIGDRSLGTYRQLKRAGANGVLYRFETSNSELYAKLHPGKILKERLDNLRAMEKMGFTISTGSIIGLPGQTVDDLANDILLMKELGAFMPSMGPLIPSQNTPLAQAKIIDFNLLLKMIAAVRLVMPTARIPVTTAMETIGGADSRHQAFRAGANSVMFNLTPDKYRKHYNIYDNKFYDKEKKYEHWALFKGDLSYQMLEDELKVKI</sequence>
<evidence type="ECO:0000256" key="5">
    <source>
        <dbReference type="ARBA" id="ARBA00022723"/>
    </source>
</evidence>
<dbReference type="Pfam" id="PF04055">
    <property type="entry name" value="Radical_SAM"/>
    <property type="match status" value="1"/>
</dbReference>
<comment type="caution">
    <text evidence="10">The sequence shown here is derived from an EMBL/GenBank/DDBJ whole genome shotgun (WGS) entry which is preliminary data.</text>
</comment>
<keyword evidence="5" id="KW-0479">Metal-binding</keyword>
<dbReference type="GO" id="GO:0051539">
    <property type="term" value="F:4 iron, 4 sulfur cluster binding"/>
    <property type="evidence" value="ECO:0007669"/>
    <property type="project" value="UniProtKB-KW"/>
</dbReference>
<dbReference type="SFLD" id="SFLDG01280">
    <property type="entry name" value="HydE/PylB-like"/>
    <property type="match status" value="1"/>
</dbReference>
<keyword evidence="6" id="KW-0408">Iron</keyword>
<evidence type="ECO:0000256" key="6">
    <source>
        <dbReference type="ARBA" id="ARBA00023004"/>
    </source>
</evidence>
<dbReference type="InterPro" id="IPR010722">
    <property type="entry name" value="BATS_dom"/>
</dbReference>
<dbReference type="InterPro" id="IPR034422">
    <property type="entry name" value="HydE/PylB-like"/>
</dbReference>
<dbReference type="PANTHER" id="PTHR43726">
    <property type="entry name" value="3-METHYLORNITHINE SYNTHASE"/>
    <property type="match status" value="1"/>
</dbReference>
<evidence type="ECO:0000313" key="10">
    <source>
        <dbReference type="EMBL" id="OGY53291.1"/>
    </source>
</evidence>
<dbReference type="InterPro" id="IPR001109">
    <property type="entry name" value="Hydrogenase_HupF/HypC"/>
</dbReference>
<dbReference type="NCBIfam" id="TIGR03956">
    <property type="entry name" value="rSAM_HydE"/>
    <property type="match status" value="1"/>
</dbReference>
<evidence type="ECO:0000256" key="4">
    <source>
        <dbReference type="ARBA" id="ARBA00022691"/>
    </source>
</evidence>
<evidence type="ECO:0000313" key="11">
    <source>
        <dbReference type="Proteomes" id="UP000177376"/>
    </source>
</evidence>
<dbReference type="CDD" id="cd01335">
    <property type="entry name" value="Radical_SAM"/>
    <property type="match status" value="1"/>
</dbReference>
<dbReference type="GO" id="GO:0046872">
    <property type="term" value="F:metal ion binding"/>
    <property type="evidence" value="ECO:0007669"/>
    <property type="project" value="UniProtKB-KW"/>
</dbReference>
<evidence type="ECO:0000256" key="1">
    <source>
        <dbReference type="ARBA" id="ARBA00001966"/>
    </source>
</evidence>
<dbReference type="Pfam" id="PF01455">
    <property type="entry name" value="HupF_HypC"/>
    <property type="match status" value="1"/>
</dbReference>
<protein>
    <submittedName>
        <fullName evidence="10">[FeFe] hydrogenase H-cluster radical SAM maturase HydE</fullName>
    </submittedName>
</protein>
<name>A0A1G1YLY2_9BACT</name>
<dbReference type="InterPro" id="IPR007197">
    <property type="entry name" value="rSAM"/>
</dbReference>
<proteinExistence type="inferred from homology"/>
<dbReference type="EMBL" id="MHIM01000001">
    <property type="protein sequence ID" value="OGY53291.1"/>
    <property type="molecule type" value="Genomic_DNA"/>
</dbReference>
<dbReference type="SMART" id="SM00876">
    <property type="entry name" value="BATS"/>
    <property type="match status" value="1"/>
</dbReference>
<evidence type="ECO:0000256" key="3">
    <source>
        <dbReference type="ARBA" id="ARBA00022485"/>
    </source>
</evidence>